<dbReference type="Proteomes" id="UP000007322">
    <property type="component" value="Chromosome 4"/>
</dbReference>
<reference evidence="1 2" key="1">
    <citation type="journal article" date="2011" name="Nat. Biotechnol.">
        <title>Comparative genomic analysis of the thermophilic biomass-degrading fungi Myceliophthora thermophila and Thielavia terrestris.</title>
        <authorList>
            <person name="Berka R.M."/>
            <person name="Grigoriev I.V."/>
            <person name="Otillar R."/>
            <person name="Salamov A."/>
            <person name="Grimwood J."/>
            <person name="Reid I."/>
            <person name="Ishmael N."/>
            <person name="John T."/>
            <person name="Darmond C."/>
            <person name="Moisan M.-C."/>
            <person name="Henrissat B."/>
            <person name="Coutinho P.M."/>
            <person name="Lombard V."/>
            <person name="Natvig D.O."/>
            <person name="Lindquist E."/>
            <person name="Schmutz J."/>
            <person name="Lucas S."/>
            <person name="Harris P."/>
            <person name="Powlowski J."/>
            <person name="Bellemare A."/>
            <person name="Taylor D."/>
            <person name="Butler G."/>
            <person name="de Vries R.P."/>
            <person name="Allijn I.E."/>
            <person name="van den Brink J."/>
            <person name="Ushinsky S."/>
            <person name="Storms R."/>
            <person name="Powell A.J."/>
            <person name="Paulsen I.T."/>
            <person name="Elbourne L.D.H."/>
            <person name="Baker S.E."/>
            <person name="Magnuson J."/>
            <person name="LaBoissiere S."/>
            <person name="Clutterbuck A.J."/>
            <person name="Martinez D."/>
            <person name="Wogulis M."/>
            <person name="de Leon A.L."/>
            <person name="Rey M.W."/>
            <person name="Tsang A."/>
        </authorList>
    </citation>
    <scope>NUCLEOTIDE SEQUENCE [LARGE SCALE GENOMIC DNA]</scope>
    <source>
        <strain evidence="2">ATCC 42464 / BCRC 31852 / DSM 1799</strain>
    </source>
</reference>
<keyword evidence="2" id="KW-1185">Reference proteome</keyword>
<protein>
    <submittedName>
        <fullName evidence="1">Uncharacterized protein</fullName>
    </submittedName>
</protein>
<proteinExistence type="predicted"/>
<dbReference type="KEGG" id="mtm:MYCTH_2305949"/>
<organism evidence="1 2">
    <name type="scientific">Thermothelomyces thermophilus (strain ATCC 42464 / BCRC 31852 / DSM 1799)</name>
    <name type="common">Sporotrichum thermophile</name>
    <dbReference type="NCBI Taxonomy" id="573729"/>
    <lineage>
        <taxon>Eukaryota</taxon>
        <taxon>Fungi</taxon>
        <taxon>Dikarya</taxon>
        <taxon>Ascomycota</taxon>
        <taxon>Pezizomycotina</taxon>
        <taxon>Sordariomycetes</taxon>
        <taxon>Sordariomycetidae</taxon>
        <taxon>Sordariales</taxon>
        <taxon>Chaetomiaceae</taxon>
        <taxon>Thermothelomyces</taxon>
    </lineage>
</organism>
<dbReference type="EMBL" id="CP003005">
    <property type="protein sequence ID" value="AEO58536.1"/>
    <property type="molecule type" value="Genomic_DNA"/>
</dbReference>
<dbReference type="RefSeq" id="XP_003663781.1">
    <property type="nucleotide sequence ID" value="XM_003663733.1"/>
</dbReference>
<evidence type="ECO:0000313" key="1">
    <source>
        <dbReference type="EMBL" id="AEO58536.1"/>
    </source>
</evidence>
<accession>G2QGC2</accession>
<dbReference type="OrthoDB" id="5291055at2759"/>
<dbReference type="AlphaFoldDB" id="G2QGC2"/>
<evidence type="ECO:0000313" key="2">
    <source>
        <dbReference type="Proteomes" id="UP000007322"/>
    </source>
</evidence>
<gene>
    <name evidence="1" type="ORF">MYCTH_2305949</name>
</gene>
<name>G2QGC2_THET4</name>
<dbReference type="VEuPathDB" id="FungiDB:MYCTH_2305949"/>
<dbReference type="GeneID" id="11510071"/>
<dbReference type="HOGENOM" id="CLU_1939570_0_0_1"/>
<dbReference type="InParanoid" id="G2QGC2"/>
<sequence>MNPKGARYFGFNFLMPNPTTVDFCPGAACRTMSDFLKCTAAATAFLRASMKLKAAADLNKFPRTVDGLNKFFEHPGGDGVFLASLFADHYNHKTPKPITTVPTIKVAGVGSGAGKVQGKGGAGVGVQVRA</sequence>